<dbReference type="Proteomes" id="UP000244069">
    <property type="component" value="Unassembled WGS sequence"/>
</dbReference>
<dbReference type="PANTHER" id="PTHR36930:SF1">
    <property type="entry name" value="MOSC DOMAIN-CONTAINING PROTEIN"/>
    <property type="match status" value="1"/>
</dbReference>
<evidence type="ECO:0000313" key="3">
    <source>
        <dbReference type="Proteomes" id="UP000244069"/>
    </source>
</evidence>
<dbReference type="Pfam" id="PF03473">
    <property type="entry name" value="MOSC"/>
    <property type="match status" value="1"/>
</dbReference>
<comment type="caution">
    <text evidence="2">The sequence shown here is derived from an EMBL/GenBank/DDBJ whole genome shotgun (WGS) entry which is preliminary data.</text>
</comment>
<sequence length="163" mass="17315">MEMERLADLQARHAGAGRLEWIGLRPARREPLLAVETADVCDAGLEGDHAGAGRRAVTLIQSEHLPVIAALAKLHDVAPEMLRRNLVVSGLNLIALRNRRIAIGDVVLSITAPCPPCSRMEQALGAGGYTAMRGHGGVYAEVVRVGTLRLGDCVRPDGDEDAG</sequence>
<name>A0A2T6B2L6_9RHOB</name>
<gene>
    <name evidence="2" type="ORF">C8N44_105178</name>
</gene>
<evidence type="ECO:0000259" key="1">
    <source>
        <dbReference type="PROSITE" id="PS51340"/>
    </source>
</evidence>
<dbReference type="GO" id="GO:0030151">
    <property type="term" value="F:molybdenum ion binding"/>
    <property type="evidence" value="ECO:0007669"/>
    <property type="project" value="InterPro"/>
</dbReference>
<dbReference type="GO" id="GO:0003824">
    <property type="term" value="F:catalytic activity"/>
    <property type="evidence" value="ECO:0007669"/>
    <property type="project" value="InterPro"/>
</dbReference>
<dbReference type="InterPro" id="IPR011037">
    <property type="entry name" value="Pyrv_Knase-like_insert_dom_sf"/>
</dbReference>
<dbReference type="InterPro" id="IPR005302">
    <property type="entry name" value="MoCF_Sase_C"/>
</dbReference>
<dbReference type="SUPFAM" id="SSF50800">
    <property type="entry name" value="PK beta-barrel domain-like"/>
    <property type="match status" value="1"/>
</dbReference>
<dbReference type="GO" id="GO:0030170">
    <property type="term" value="F:pyridoxal phosphate binding"/>
    <property type="evidence" value="ECO:0007669"/>
    <property type="project" value="InterPro"/>
</dbReference>
<proteinExistence type="predicted"/>
<dbReference type="PROSITE" id="PS51340">
    <property type="entry name" value="MOSC"/>
    <property type="match status" value="1"/>
</dbReference>
<dbReference type="EMBL" id="QBKN01000005">
    <property type="protein sequence ID" value="PTX50318.1"/>
    <property type="molecule type" value="Genomic_DNA"/>
</dbReference>
<reference evidence="2 3" key="1">
    <citation type="submission" date="2018-04" db="EMBL/GenBank/DDBJ databases">
        <title>Genomic Encyclopedia of Archaeal and Bacterial Type Strains, Phase II (KMG-II): from individual species to whole genera.</title>
        <authorList>
            <person name="Goeker M."/>
        </authorList>
    </citation>
    <scope>NUCLEOTIDE SEQUENCE [LARGE SCALE GENOMIC DNA]</scope>
    <source>
        <strain evidence="2 3">DSM 29329</strain>
    </source>
</reference>
<dbReference type="AlphaFoldDB" id="A0A2T6B2L6"/>
<accession>A0A2T6B2L6</accession>
<protein>
    <submittedName>
        <fullName evidence="2">MOSC domain-containing protein</fullName>
    </submittedName>
</protein>
<evidence type="ECO:0000313" key="2">
    <source>
        <dbReference type="EMBL" id="PTX50318.1"/>
    </source>
</evidence>
<dbReference type="PANTHER" id="PTHR36930">
    <property type="entry name" value="METAL-SULFUR CLUSTER BIOSYNTHESIS PROTEINS YUAD-RELATED"/>
    <property type="match status" value="1"/>
</dbReference>
<keyword evidence="3" id="KW-1185">Reference proteome</keyword>
<dbReference type="Gene3D" id="2.40.33.20">
    <property type="entry name" value="PK beta-barrel domain-like"/>
    <property type="match status" value="1"/>
</dbReference>
<feature type="domain" description="MOSC" evidence="1">
    <location>
        <begin position="25"/>
        <end position="157"/>
    </location>
</feature>
<organism evidence="2 3">
    <name type="scientific">Allosediminivita pacifica</name>
    <dbReference type="NCBI Taxonomy" id="1267769"/>
    <lineage>
        <taxon>Bacteria</taxon>
        <taxon>Pseudomonadati</taxon>
        <taxon>Pseudomonadota</taxon>
        <taxon>Alphaproteobacteria</taxon>
        <taxon>Rhodobacterales</taxon>
        <taxon>Paracoccaceae</taxon>
        <taxon>Allosediminivita</taxon>
    </lineage>
</organism>
<dbReference type="RefSeq" id="WP_308421210.1">
    <property type="nucleotide sequence ID" value="NZ_BMEZ01000005.1"/>
</dbReference>
<dbReference type="InterPro" id="IPR052716">
    <property type="entry name" value="MOSC_domain"/>
</dbReference>